<dbReference type="Proteomes" id="UP001215827">
    <property type="component" value="Chromosome"/>
</dbReference>
<protein>
    <recommendedName>
        <fullName evidence="3">HEPN domain-containing protein</fullName>
    </recommendedName>
</protein>
<gene>
    <name evidence="1" type="ORF">P7228_02165</name>
</gene>
<dbReference type="EMBL" id="CP121106">
    <property type="protein sequence ID" value="WFL77897.1"/>
    <property type="molecule type" value="Genomic_DNA"/>
</dbReference>
<proteinExistence type="predicted"/>
<keyword evidence="2" id="KW-1185">Reference proteome</keyword>
<evidence type="ECO:0000313" key="2">
    <source>
        <dbReference type="Proteomes" id="UP001215827"/>
    </source>
</evidence>
<reference evidence="1 2" key="1">
    <citation type="submission" date="2023-03" db="EMBL/GenBank/DDBJ databases">
        <title>Altererythrobacter sp. CAU 1644 isolated from sand.</title>
        <authorList>
            <person name="Kim W."/>
        </authorList>
    </citation>
    <scope>NUCLEOTIDE SEQUENCE [LARGE SCALE GENOMIC DNA]</scope>
    <source>
        <strain evidence="1 2">CAU 1644</strain>
    </source>
</reference>
<evidence type="ECO:0008006" key="3">
    <source>
        <dbReference type="Google" id="ProtNLM"/>
    </source>
</evidence>
<organism evidence="1 2">
    <name type="scientific">Altererythrobacter arenosus</name>
    <dbReference type="NCBI Taxonomy" id="3032592"/>
    <lineage>
        <taxon>Bacteria</taxon>
        <taxon>Pseudomonadati</taxon>
        <taxon>Pseudomonadota</taxon>
        <taxon>Alphaproteobacteria</taxon>
        <taxon>Sphingomonadales</taxon>
        <taxon>Erythrobacteraceae</taxon>
        <taxon>Altererythrobacter</taxon>
    </lineage>
</organism>
<accession>A0ABY8FST3</accession>
<sequence length="293" mass="32836">MDELVLLAIKADDEGLLAGEEPKQRAFKNVIRILQDLGVEGVPLTGKMSPEIVKRVHRANQRLFRPVDMQEGGVHLGLFMYRDLFASLYVPYILGSPEVDFWKLLDFSDDQKRWVASDSNALATFEDQCLDLLDFGYGYMEFGHTRPVNDYAKELIYRAHVQLESAAATATAAFDYRGTLQGALLGTELALKAGLAANGHDEESLRTNFGHNLTKAAKKLGNLEPNFDADRVESVVSDFPDFVQSRYSGQLPTRKEIGHIVMKAQFVASEVTRQFTDRNIRSQQSRAATRSYP</sequence>
<dbReference type="RefSeq" id="WP_278016588.1">
    <property type="nucleotide sequence ID" value="NZ_CP121106.1"/>
</dbReference>
<name>A0ABY8FST3_9SPHN</name>
<evidence type="ECO:0000313" key="1">
    <source>
        <dbReference type="EMBL" id="WFL77897.1"/>
    </source>
</evidence>